<dbReference type="RefSeq" id="WP_208174806.1">
    <property type="nucleotide sequence ID" value="NZ_JAGETZ010000003.1"/>
</dbReference>
<gene>
    <name evidence="2" type="ORF">J4E00_08990</name>
</gene>
<sequence>MPNDLERFGSNLRGYLKTVPREMGRVVVQESAENFRRQGYENDNGTVVSWAPRKNVDYTTRKGKRKPNPRQRAILIKSGRLRRSVRIVATSSSSVTVGSSEAYAQAQQEGNDRGLKPRPYITLGRKGKEKLTRKIAAGITSLLSR</sequence>
<accession>A0ABS3QDC9</accession>
<organism evidence="2 3">
    <name type="scientific">Hymenobacter negativus</name>
    <dbReference type="NCBI Taxonomy" id="2795026"/>
    <lineage>
        <taxon>Bacteria</taxon>
        <taxon>Pseudomonadati</taxon>
        <taxon>Bacteroidota</taxon>
        <taxon>Cytophagia</taxon>
        <taxon>Cytophagales</taxon>
        <taxon>Hymenobacteraceae</taxon>
        <taxon>Hymenobacter</taxon>
    </lineage>
</organism>
<evidence type="ECO:0000256" key="1">
    <source>
        <dbReference type="SAM" id="MobiDB-lite"/>
    </source>
</evidence>
<comment type="caution">
    <text evidence="2">The sequence shown here is derived from an EMBL/GenBank/DDBJ whole genome shotgun (WGS) entry which is preliminary data.</text>
</comment>
<evidence type="ECO:0000313" key="2">
    <source>
        <dbReference type="EMBL" id="MBO2009187.1"/>
    </source>
</evidence>
<keyword evidence="3" id="KW-1185">Reference proteome</keyword>
<name>A0ABS3QDC9_9BACT</name>
<dbReference type="Pfam" id="PF05069">
    <property type="entry name" value="Phage_tail_S"/>
    <property type="match status" value="1"/>
</dbReference>
<protein>
    <submittedName>
        <fullName evidence="2">Phage virion morphogenesis protein</fullName>
    </submittedName>
</protein>
<dbReference type="InterPro" id="IPR006522">
    <property type="entry name" value="Phage_virion_morphogenesis"/>
</dbReference>
<proteinExistence type="predicted"/>
<dbReference type="Proteomes" id="UP000664369">
    <property type="component" value="Unassembled WGS sequence"/>
</dbReference>
<dbReference type="EMBL" id="JAGETZ010000003">
    <property type="protein sequence ID" value="MBO2009187.1"/>
    <property type="molecule type" value="Genomic_DNA"/>
</dbReference>
<feature type="region of interest" description="Disordered" evidence="1">
    <location>
        <begin position="100"/>
        <end position="119"/>
    </location>
</feature>
<reference evidence="2 3" key="1">
    <citation type="submission" date="2021-03" db="EMBL/GenBank/DDBJ databases">
        <authorList>
            <person name="Kim M.K."/>
        </authorList>
    </citation>
    <scope>NUCLEOTIDE SEQUENCE [LARGE SCALE GENOMIC DNA]</scope>
    <source>
        <strain evidence="2 3">BT442</strain>
    </source>
</reference>
<evidence type="ECO:0000313" key="3">
    <source>
        <dbReference type="Proteomes" id="UP000664369"/>
    </source>
</evidence>